<dbReference type="SUPFAM" id="SSF81665">
    <property type="entry name" value="Calcium ATPase, transmembrane domain M"/>
    <property type="match status" value="1"/>
</dbReference>
<dbReference type="PRINTS" id="PR00120">
    <property type="entry name" value="HATPASE"/>
</dbReference>
<dbReference type="EMBL" id="PFAY01000021">
    <property type="protein sequence ID" value="PIT92992.1"/>
    <property type="molecule type" value="Genomic_DNA"/>
</dbReference>
<evidence type="ECO:0000256" key="8">
    <source>
        <dbReference type="ARBA" id="ARBA00022989"/>
    </source>
</evidence>
<evidence type="ECO:0000313" key="12">
    <source>
        <dbReference type="EMBL" id="PIT92992.1"/>
    </source>
</evidence>
<dbReference type="InterPro" id="IPR023298">
    <property type="entry name" value="ATPase_P-typ_TM_dom_sf"/>
</dbReference>
<feature type="domain" description="Cation-transporting P-type ATPase N-terminal" evidence="11">
    <location>
        <begin position="11"/>
        <end position="84"/>
    </location>
</feature>
<dbReference type="InterPro" id="IPR044492">
    <property type="entry name" value="P_typ_ATPase_HD_dom"/>
</dbReference>
<dbReference type="SFLD" id="SFLDS00003">
    <property type="entry name" value="Haloacid_Dehalogenase"/>
    <property type="match status" value="1"/>
</dbReference>
<dbReference type="FunFam" id="2.70.150.10:FF:000160">
    <property type="entry name" value="Sarcoplasmic/endoplasmic reticulum calcium ATPase 1"/>
    <property type="match status" value="1"/>
</dbReference>
<dbReference type="InterPro" id="IPR036412">
    <property type="entry name" value="HAD-like_sf"/>
</dbReference>
<dbReference type="GO" id="GO:0016887">
    <property type="term" value="F:ATP hydrolysis activity"/>
    <property type="evidence" value="ECO:0007669"/>
    <property type="project" value="InterPro"/>
</dbReference>
<evidence type="ECO:0000256" key="10">
    <source>
        <dbReference type="SAM" id="Phobius"/>
    </source>
</evidence>
<dbReference type="PRINTS" id="PR00119">
    <property type="entry name" value="CATATPASE"/>
</dbReference>
<organism evidence="12 13">
    <name type="scientific">Candidatus Harrisonbacteria bacterium CG10_big_fil_rev_8_21_14_0_10_38_8</name>
    <dbReference type="NCBI Taxonomy" id="1974582"/>
    <lineage>
        <taxon>Bacteria</taxon>
        <taxon>Candidatus Harrisoniibacteriota</taxon>
    </lineage>
</organism>
<dbReference type="GO" id="GO:0012505">
    <property type="term" value="C:endomembrane system"/>
    <property type="evidence" value="ECO:0007669"/>
    <property type="project" value="UniProtKB-SubCell"/>
</dbReference>
<evidence type="ECO:0000256" key="9">
    <source>
        <dbReference type="ARBA" id="ARBA00023136"/>
    </source>
</evidence>
<protein>
    <submittedName>
        <fullName evidence="12">ATPase</fullName>
    </submittedName>
</protein>
<dbReference type="Pfam" id="PF00122">
    <property type="entry name" value="E1-E2_ATPase"/>
    <property type="match status" value="1"/>
</dbReference>
<proteinExistence type="predicted"/>
<evidence type="ECO:0000256" key="6">
    <source>
        <dbReference type="ARBA" id="ARBA00022842"/>
    </source>
</evidence>
<dbReference type="Gene3D" id="1.20.1110.10">
    <property type="entry name" value="Calcium-transporting ATPase, transmembrane domain"/>
    <property type="match status" value="1"/>
</dbReference>
<keyword evidence="8 10" id="KW-1133">Transmembrane helix</keyword>
<dbReference type="GO" id="GO:0005524">
    <property type="term" value="F:ATP binding"/>
    <property type="evidence" value="ECO:0007669"/>
    <property type="project" value="UniProtKB-KW"/>
</dbReference>
<dbReference type="SUPFAM" id="SSF81653">
    <property type="entry name" value="Calcium ATPase, transduction domain A"/>
    <property type="match status" value="1"/>
</dbReference>
<feature type="transmembrane region" description="Helical" evidence="10">
    <location>
        <begin position="59"/>
        <end position="82"/>
    </location>
</feature>
<dbReference type="InterPro" id="IPR008250">
    <property type="entry name" value="ATPase_P-typ_transduc_dom_A_sf"/>
</dbReference>
<evidence type="ECO:0000256" key="7">
    <source>
        <dbReference type="ARBA" id="ARBA00022967"/>
    </source>
</evidence>
<dbReference type="InterPro" id="IPR023299">
    <property type="entry name" value="ATPase_P-typ_cyto_dom_N"/>
</dbReference>
<dbReference type="InterPro" id="IPR059000">
    <property type="entry name" value="ATPase_P-type_domA"/>
</dbReference>
<dbReference type="PANTHER" id="PTHR42861">
    <property type="entry name" value="CALCIUM-TRANSPORTING ATPASE"/>
    <property type="match status" value="1"/>
</dbReference>
<keyword evidence="2" id="KW-0597">Phosphoprotein</keyword>
<evidence type="ECO:0000256" key="5">
    <source>
        <dbReference type="ARBA" id="ARBA00022840"/>
    </source>
</evidence>
<feature type="transmembrane region" description="Helical" evidence="10">
    <location>
        <begin position="252"/>
        <end position="272"/>
    </location>
</feature>
<dbReference type="Gene3D" id="2.70.150.10">
    <property type="entry name" value="Calcium-transporting ATPase, cytoplasmic transduction domain A"/>
    <property type="match status" value="1"/>
</dbReference>
<keyword evidence="4" id="KW-0547">Nucleotide-binding</keyword>
<evidence type="ECO:0000256" key="2">
    <source>
        <dbReference type="ARBA" id="ARBA00022553"/>
    </source>
</evidence>
<keyword evidence="9 10" id="KW-0472">Membrane</keyword>
<sequence>MKEKVLVSQNPFHSLEVSRALELTNSSTSGLTSEAANQRLKIFGANTLVQKRKLTKTRIFLRQFTNPLIFILLIAGGITLILEHYTDALFVISAALANAGLGYYQENKAEEALEHLKTYIKQRIRVYRDNLRIEIDATNLVPGDIIYISQGDRIPADARIITTNDLQVDEAVLTGESLPVTKSNKPVKEVSPLAERLCMLHSGTVAVQGFATALVVKTGDDTEIGKIAQLVKEGKQQLTPLQASLKNFTLRAAVFLITLTIGVFFIAITSGMPLLEAFLLSVVILVSAVPEGLPIVMTVILAIGVQRLVKKNAIVRKLAAAETLGSTTVILTDKTGTLTQAKMELSSITNYYEPAHLKEQEHKHTFMLQIANLNIDTVVENPDDPVDSWRVTGKPVEVAVRIALGNATIPEVENEAYLPFNSVNKYSASINQISEKFLTGSGTKHKRVLTILGAPEIILNFSRLSDERKKEIMEEISKAAHQGDRLVGIGLKEVHENANVNLKDPEVYKGLEFLGTVSLRDPVRPGTKEALDRVQKAGVRVVIITGDHAGTATAVARELGLHITKENLLTGSEIEKLTNKQLQNILPKIKIISRVSPEGKLKVAQAFQDIGAVIAMNGDGVNDAPAIKRADIGIAMGSGTDVSKDVADLVLLDNNFQTIVYAIEEGRRISNNIRKAITYLA</sequence>
<name>A0A2M6WJN0_9BACT</name>
<dbReference type="Proteomes" id="UP000229112">
    <property type="component" value="Unassembled WGS sequence"/>
</dbReference>
<dbReference type="SUPFAM" id="SSF56784">
    <property type="entry name" value="HAD-like"/>
    <property type="match status" value="1"/>
</dbReference>
<dbReference type="Pfam" id="PF00702">
    <property type="entry name" value="Hydrolase"/>
    <property type="match status" value="1"/>
</dbReference>
<dbReference type="InterPro" id="IPR018303">
    <property type="entry name" value="ATPase_P-typ_P_site"/>
</dbReference>
<dbReference type="Pfam" id="PF00690">
    <property type="entry name" value="Cation_ATPase_N"/>
    <property type="match status" value="1"/>
</dbReference>
<reference evidence="13" key="1">
    <citation type="submission" date="2017-09" db="EMBL/GenBank/DDBJ databases">
        <title>Depth-based differentiation of microbial function through sediment-hosted aquifers and enrichment of novel symbionts in the deep terrestrial subsurface.</title>
        <authorList>
            <person name="Probst A.J."/>
            <person name="Ladd B."/>
            <person name="Jarett J.K."/>
            <person name="Geller-Mcgrath D.E."/>
            <person name="Sieber C.M.K."/>
            <person name="Emerson J.B."/>
            <person name="Anantharaman K."/>
            <person name="Thomas B.C."/>
            <person name="Malmstrom R."/>
            <person name="Stieglmeier M."/>
            <person name="Klingl A."/>
            <person name="Woyke T."/>
            <person name="Ryan C.M."/>
            <person name="Banfield J.F."/>
        </authorList>
    </citation>
    <scope>NUCLEOTIDE SEQUENCE [LARGE SCALE GENOMIC DNA]</scope>
</reference>
<dbReference type="InterPro" id="IPR001757">
    <property type="entry name" value="P_typ_ATPase"/>
</dbReference>
<feature type="transmembrane region" description="Helical" evidence="10">
    <location>
        <begin position="278"/>
        <end position="303"/>
    </location>
</feature>
<dbReference type="SUPFAM" id="SSF81660">
    <property type="entry name" value="Metal cation-transporting ATPase, ATP-binding domain N"/>
    <property type="match status" value="1"/>
</dbReference>
<dbReference type="NCBIfam" id="TIGR01494">
    <property type="entry name" value="ATPase_P-type"/>
    <property type="match status" value="3"/>
</dbReference>
<evidence type="ECO:0000256" key="4">
    <source>
        <dbReference type="ARBA" id="ARBA00022741"/>
    </source>
</evidence>
<dbReference type="AlphaFoldDB" id="A0A2M6WJN0"/>
<gene>
    <name evidence="12" type="ORF">COU06_02320</name>
</gene>
<keyword evidence="6" id="KW-0460">Magnesium</keyword>
<dbReference type="Gene3D" id="3.40.1110.10">
    <property type="entry name" value="Calcium-transporting ATPase, cytoplasmic domain N"/>
    <property type="match status" value="1"/>
</dbReference>
<dbReference type="SFLD" id="SFLDF00027">
    <property type="entry name" value="p-type_atpase"/>
    <property type="match status" value="1"/>
</dbReference>
<comment type="caution">
    <text evidence="12">The sequence shown here is derived from an EMBL/GenBank/DDBJ whole genome shotgun (WGS) entry which is preliminary data.</text>
</comment>
<dbReference type="InterPro" id="IPR023214">
    <property type="entry name" value="HAD_sf"/>
</dbReference>
<evidence type="ECO:0000259" key="11">
    <source>
        <dbReference type="SMART" id="SM00831"/>
    </source>
</evidence>
<evidence type="ECO:0000313" key="13">
    <source>
        <dbReference type="Proteomes" id="UP000229112"/>
    </source>
</evidence>
<dbReference type="Gene3D" id="3.40.50.1000">
    <property type="entry name" value="HAD superfamily/HAD-like"/>
    <property type="match status" value="1"/>
</dbReference>
<keyword evidence="7" id="KW-1278">Translocase</keyword>
<dbReference type="SFLD" id="SFLDG00002">
    <property type="entry name" value="C1.7:_P-type_atpase_like"/>
    <property type="match status" value="1"/>
</dbReference>
<dbReference type="GO" id="GO:0016020">
    <property type="term" value="C:membrane"/>
    <property type="evidence" value="ECO:0007669"/>
    <property type="project" value="InterPro"/>
</dbReference>
<evidence type="ECO:0000256" key="3">
    <source>
        <dbReference type="ARBA" id="ARBA00022692"/>
    </source>
</evidence>
<comment type="subcellular location">
    <subcellularLocation>
        <location evidence="1">Endomembrane system</location>
        <topology evidence="1">Multi-pass membrane protein</topology>
    </subcellularLocation>
</comment>
<accession>A0A2M6WJN0</accession>
<dbReference type="SMART" id="SM00831">
    <property type="entry name" value="Cation_ATPase_N"/>
    <property type="match status" value="1"/>
</dbReference>
<evidence type="ECO:0000256" key="1">
    <source>
        <dbReference type="ARBA" id="ARBA00004127"/>
    </source>
</evidence>
<feature type="non-terminal residue" evidence="12">
    <location>
        <position position="681"/>
    </location>
</feature>
<keyword evidence="5" id="KW-0067">ATP-binding</keyword>
<keyword evidence="3 10" id="KW-0812">Transmembrane</keyword>
<dbReference type="PROSITE" id="PS00154">
    <property type="entry name" value="ATPASE_E1_E2"/>
    <property type="match status" value="1"/>
</dbReference>
<dbReference type="InterPro" id="IPR004014">
    <property type="entry name" value="ATPase_P-typ_cation-transptr_N"/>
</dbReference>